<dbReference type="OrthoDB" id="540461at2759"/>
<gene>
    <name evidence="2" type="ORF">HYH02_002509</name>
</gene>
<comment type="caution">
    <text evidence="2">The sequence shown here is derived from an EMBL/GenBank/DDBJ whole genome shotgun (WGS) entry which is preliminary data.</text>
</comment>
<name>A0A836BBR3_9CHLO</name>
<dbReference type="Proteomes" id="UP000613740">
    <property type="component" value="Unassembled WGS sequence"/>
</dbReference>
<evidence type="ECO:0000256" key="1">
    <source>
        <dbReference type="SAM" id="MobiDB-lite"/>
    </source>
</evidence>
<feature type="region of interest" description="Disordered" evidence="1">
    <location>
        <begin position="123"/>
        <end position="184"/>
    </location>
</feature>
<keyword evidence="3" id="KW-1185">Reference proteome</keyword>
<evidence type="ECO:0000313" key="2">
    <source>
        <dbReference type="EMBL" id="KAG2453185.1"/>
    </source>
</evidence>
<reference evidence="2" key="1">
    <citation type="journal article" date="2020" name="bioRxiv">
        <title>Comparative genomics of Chlamydomonas.</title>
        <authorList>
            <person name="Craig R.J."/>
            <person name="Hasan A.R."/>
            <person name="Ness R.W."/>
            <person name="Keightley P.D."/>
        </authorList>
    </citation>
    <scope>NUCLEOTIDE SEQUENCE</scope>
    <source>
        <strain evidence="2">CCAP 11/173</strain>
    </source>
</reference>
<feature type="compositionally biased region" description="Low complexity" evidence="1">
    <location>
        <begin position="123"/>
        <end position="132"/>
    </location>
</feature>
<dbReference type="AlphaFoldDB" id="A0A836BBR3"/>
<evidence type="ECO:0000313" key="3">
    <source>
        <dbReference type="Proteomes" id="UP000613740"/>
    </source>
</evidence>
<sequence length="184" mass="19712">MVRTPQGTACVNKYSTLIEPFFAAEGCSALVKTALETTVRTQCPSTAVGSIVWTCMNGWNGTAVDPGKVLAWISFIRGCEILYIAQRVNSAESEDGFMYLDNSCFPRFTSAAAFEAYLSTPPFSTPASTPGSSPAPGPAPGPIPTPGPAPQTRDGTPKPHSHKQPSRRTRSSPPRRQRSPRQRG</sequence>
<accession>A0A836BBR3</accession>
<protein>
    <submittedName>
        <fullName evidence="2">Uncharacterized protein</fullName>
    </submittedName>
</protein>
<organism evidence="2 3">
    <name type="scientific">Chlamydomonas schloesseri</name>
    <dbReference type="NCBI Taxonomy" id="2026947"/>
    <lineage>
        <taxon>Eukaryota</taxon>
        <taxon>Viridiplantae</taxon>
        <taxon>Chlorophyta</taxon>
        <taxon>core chlorophytes</taxon>
        <taxon>Chlorophyceae</taxon>
        <taxon>CS clade</taxon>
        <taxon>Chlamydomonadales</taxon>
        <taxon>Chlamydomonadaceae</taxon>
        <taxon>Chlamydomonas</taxon>
    </lineage>
</organism>
<feature type="compositionally biased region" description="Pro residues" evidence="1">
    <location>
        <begin position="133"/>
        <end position="149"/>
    </location>
</feature>
<proteinExistence type="predicted"/>
<dbReference type="EMBL" id="JAEHOD010000004">
    <property type="protein sequence ID" value="KAG2453185.1"/>
    <property type="molecule type" value="Genomic_DNA"/>
</dbReference>
<feature type="compositionally biased region" description="Basic residues" evidence="1">
    <location>
        <begin position="159"/>
        <end position="184"/>
    </location>
</feature>